<comment type="caution">
    <text evidence="1">The sequence shown here is derived from an EMBL/GenBank/DDBJ whole genome shotgun (WGS) entry which is preliminary data.</text>
</comment>
<dbReference type="InterPro" id="IPR023198">
    <property type="entry name" value="PGP-like_dom2"/>
</dbReference>
<evidence type="ECO:0008006" key="3">
    <source>
        <dbReference type="Google" id="ProtNLM"/>
    </source>
</evidence>
<dbReference type="GO" id="GO:0005829">
    <property type="term" value="C:cytosol"/>
    <property type="evidence" value="ECO:0007669"/>
    <property type="project" value="TreeGrafter"/>
</dbReference>
<name>A0A1F6BL10_9BACT</name>
<dbReference type="AlphaFoldDB" id="A0A1F6BL10"/>
<evidence type="ECO:0000313" key="2">
    <source>
        <dbReference type="Proteomes" id="UP000176273"/>
    </source>
</evidence>
<dbReference type="PANTHER" id="PTHR43434:SF1">
    <property type="entry name" value="PHOSPHOGLYCOLATE PHOSPHATASE"/>
    <property type="match status" value="1"/>
</dbReference>
<sequence>MSVDGMPRLVISDWDGTVTKFLLSRLLEHQKRAARLCGLPIAPIVRLEAYERNGGRPYASFDEAVAGFWPNASRMRIKAFALAFCLEELVGAYPAVWGAARALSALRSQGVPLALCTSRDPVTLGVHLAFAGVRPWWFEAIVTGIHRYQKPDPHVLRPIFRKVRVEPERALFVGDTPTDWETACRAGVPFVGVLTGLTSREGFKKCGVPEGRIANTLPEALHRFCG</sequence>
<dbReference type="GO" id="GO:0008967">
    <property type="term" value="F:phosphoglycolate phosphatase activity"/>
    <property type="evidence" value="ECO:0007669"/>
    <property type="project" value="TreeGrafter"/>
</dbReference>
<protein>
    <recommendedName>
        <fullName evidence="3">HAD family hydrolase</fullName>
    </recommendedName>
</protein>
<gene>
    <name evidence="1" type="ORF">A2110_00190</name>
</gene>
<dbReference type="Gene3D" id="1.10.150.240">
    <property type="entry name" value="Putative phosphatase, domain 2"/>
    <property type="match status" value="1"/>
</dbReference>
<dbReference type="Proteomes" id="UP000176273">
    <property type="component" value="Unassembled WGS sequence"/>
</dbReference>
<dbReference type="Pfam" id="PF00702">
    <property type="entry name" value="Hydrolase"/>
    <property type="match status" value="1"/>
</dbReference>
<dbReference type="InterPro" id="IPR023214">
    <property type="entry name" value="HAD_sf"/>
</dbReference>
<dbReference type="Gene3D" id="3.40.50.1000">
    <property type="entry name" value="HAD superfamily/HAD-like"/>
    <property type="match status" value="1"/>
</dbReference>
<dbReference type="SUPFAM" id="SSF56784">
    <property type="entry name" value="HAD-like"/>
    <property type="match status" value="1"/>
</dbReference>
<dbReference type="InterPro" id="IPR050155">
    <property type="entry name" value="HAD-like_hydrolase_sf"/>
</dbReference>
<evidence type="ECO:0000313" key="1">
    <source>
        <dbReference type="EMBL" id="OGG37590.1"/>
    </source>
</evidence>
<dbReference type="InterPro" id="IPR036412">
    <property type="entry name" value="HAD-like_sf"/>
</dbReference>
<proteinExistence type="predicted"/>
<organism evidence="1 2">
    <name type="scientific">Candidatus Jorgensenbacteria bacterium GWA1_54_12</name>
    <dbReference type="NCBI Taxonomy" id="1798468"/>
    <lineage>
        <taxon>Bacteria</taxon>
        <taxon>Candidatus Joergenseniibacteriota</taxon>
    </lineage>
</organism>
<dbReference type="STRING" id="1798468.A2110_00190"/>
<dbReference type="PANTHER" id="PTHR43434">
    <property type="entry name" value="PHOSPHOGLYCOLATE PHOSPHATASE"/>
    <property type="match status" value="1"/>
</dbReference>
<dbReference type="EMBL" id="MFKH01000007">
    <property type="protein sequence ID" value="OGG37590.1"/>
    <property type="molecule type" value="Genomic_DNA"/>
</dbReference>
<accession>A0A1F6BL10</accession>
<dbReference type="GO" id="GO:0006281">
    <property type="term" value="P:DNA repair"/>
    <property type="evidence" value="ECO:0007669"/>
    <property type="project" value="TreeGrafter"/>
</dbReference>
<reference evidence="1 2" key="1">
    <citation type="journal article" date="2016" name="Nat. Commun.">
        <title>Thousands of microbial genomes shed light on interconnected biogeochemical processes in an aquifer system.</title>
        <authorList>
            <person name="Anantharaman K."/>
            <person name="Brown C.T."/>
            <person name="Hug L.A."/>
            <person name="Sharon I."/>
            <person name="Castelle C.J."/>
            <person name="Probst A.J."/>
            <person name="Thomas B.C."/>
            <person name="Singh A."/>
            <person name="Wilkins M.J."/>
            <person name="Karaoz U."/>
            <person name="Brodie E.L."/>
            <person name="Williams K.H."/>
            <person name="Hubbard S.S."/>
            <person name="Banfield J.F."/>
        </authorList>
    </citation>
    <scope>NUCLEOTIDE SEQUENCE [LARGE SCALE GENOMIC DNA]</scope>
</reference>